<feature type="region of interest" description="Disordered" evidence="1">
    <location>
        <begin position="139"/>
        <end position="212"/>
    </location>
</feature>
<dbReference type="OrthoDB" id="3184410at2759"/>
<feature type="region of interest" description="Disordered" evidence="1">
    <location>
        <begin position="1"/>
        <end position="26"/>
    </location>
</feature>
<feature type="non-terminal residue" evidence="2">
    <location>
        <position position="212"/>
    </location>
</feature>
<organism evidence="2 3">
    <name type="scientific">Wolfiporia cocos (strain MD-104)</name>
    <name type="common">Brown rot fungus</name>
    <dbReference type="NCBI Taxonomy" id="742152"/>
    <lineage>
        <taxon>Eukaryota</taxon>
        <taxon>Fungi</taxon>
        <taxon>Dikarya</taxon>
        <taxon>Basidiomycota</taxon>
        <taxon>Agaricomycotina</taxon>
        <taxon>Agaricomycetes</taxon>
        <taxon>Polyporales</taxon>
        <taxon>Phaeolaceae</taxon>
        <taxon>Wolfiporia</taxon>
    </lineage>
</organism>
<feature type="compositionally biased region" description="Polar residues" evidence="1">
    <location>
        <begin position="180"/>
        <end position="189"/>
    </location>
</feature>
<evidence type="ECO:0000313" key="2">
    <source>
        <dbReference type="EMBL" id="PCH35938.1"/>
    </source>
</evidence>
<gene>
    <name evidence="2" type="ORF">WOLCODRAFT_81620</name>
</gene>
<protein>
    <submittedName>
        <fullName evidence="2">Uncharacterized protein</fullName>
    </submittedName>
</protein>
<reference evidence="2 3" key="1">
    <citation type="journal article" date="2012" name="Science">
        <title>The Paleozoic origin of enzymatic lignin decomposition reconstructed from 31 fungal genomes.</title>
        <authorList>
            <person name="Floudas D."/>
            <person name="Binder M."/>
            <person name="Riley R."/>
            <person name="Barry K."/>
            <person name="Blanchette R.A."/>
            <person name="Henrissat B."/>
            <person name="Martinez A.T."/>
            <person name="Otillar R."/>
            <person name="Spatafora J.W."/>
            <person name="Yadav J.S."/>
            <person name="Aerts A."/>
            <person name="Benoit I."/>
            <person name="Boyd A."/>
            <person name="Carlson A."/>
            <person name="Copeland A."/>
            <person name="Coutinho P.M."/>
            <person name="de Vries R.P."/>
            <person name="Ferreira P."/>
            <person name="Findley K."/>
            <person name="Foster B."/>
            <person name="Gaskell J."/>
            <person name="Glotzer D."/>
            <person name="Gorecki P."/>
            <person name="Heitman J."/>
            <person name="Hesse C."/>
            <person name="Hori C."/>
            <person name="Igarashi K."/>
            <person name="Jurgens J.A."/>
            <person name="Kallen N."/>
            <person name="Kersten P."/>
            <person name="Kohler A."/>
            <person name="Kuees U."/>
            <person name="Kumar T.K.A."/>
            <person name="Kuo A."/>
            <person name="LaButti K."/>
            <person name="Larrondo L.F."/>
            <person name="Lindquist E."/>
            <person name="Ling A."/>
            <person name="Lombard V."/>
            <person name="Lucas S."/>
            <person name="Lundell T."/>
            <person name="Martin R."/>
            <person name="McLaughlin D.J."/>
            <person name="Morgenstern I."/>
            <person name="Morin E."/>
            <person name="Murat C."/>
            <person name="Nagy L.G."/>
            <person name="Nolan M."/>
            <person name="Ohm R.A."/>
            <person name="Patyshakuliyeva A."/>
            <person name="Rokas A."/>
            <person name="Ruiz-Duenas F.J."/>
            <person name="Sabat G."/>
            <person name="Salamov A."/>
            <person name="Samejima M."/>
            <person name="Schmutz J."/>
            <person name="Slot J.C."/>
            <person name="St John F."/>
            <person name="Stenlid J."/>
            <person name="Sun H."/>
            <person name="Sun S."/>
            <person name="Syed K."/>
            <person name="Tsang A."/>
            <person name="Wiebenga A."/>
            <person name="Young D."/>
            <person name="Pisabarro A."/>
            <person name="Eastwood D.C."/>
            <person name="Martin F."/>
            <person name="Cullen D."/>
            <person name="Grigoriev I.V."/>
            <person name="Hibbett D.S."/>
        </authorList>
    </citation>
    <scope>NUCLEOTIDE SEQUENCE [LARGE SCALE GENOMIC DNA]</scope>
    <source>
        <strain evidence="2 3">MD-104</strain>
    </source>
</reference>
<evidence type="ECO:0000256" key="1">
    <source>
        <dbReference type="SAM" id="MobiDB-lite"/>
    </source>
</evidence>
<feature type="compositionally biased region" description="Basic residues" evidence="1">
    <location>
        <begin position="1"/>
        <end position="13"/>
    </location>
</feature>
<dbReference type="Proteomes" id="UP000218811">
    <property type="component" value="Unassembled WGS sequence"/>
</dbReference>
<sequence length="212" mass="22999">MQAARQKQKRKGRSVINRERTVTTLTEGESALFVSTPSDDPLVSSPFSVSSSAGPNMSPGFQMPNNFAAFPYNGYMAPMPAPNYAPQHDHQQFFHRPPGPPSAQNDLEVLEKLKETIKNGQHEFFRAVPQPAALANLYMGPRSSRVPPHPEQIPTDHQHMPMEVDGSGPHSDKGAGNGPINGSTTTSPRLSDRGRQGSDAWTGPRMPAPPPS</sequence>
<evidence type="ECO:0000313" key="3">
    <source>
        <dbReference type="Proteomes" id="UP000218811"/>
    </source>
</evidence>
<dbReference type="STRING" id="742152.A0A2H3JE39"/>
<proteinExistence type="predicted"/>
<accession>A0A2H3JE39</accession>
<dbReference type="OMA" id="QHEFFRA"/>
<keyword evidence="3" id="KW-1185">Reference proteome</keyword>
<name>A0A2H3JE39_WOLCO</name>
<dbReference type="EMBL" id="KB467865">
    <property type="protein sequence ID" value="PCH35938.1"/>
    <property type="molecule type" value="Genomic_DNA"/>
</dbReference>
<dbReference type="AlphaFoldDB" id="A0A2H3JE39"/>